<dbReference type="InterPro" id="IPR002293">
    <property type="entry name" value="AA/rel_permease1"/>
</dbReference>
<evidence type="ECO:0000256" key="5">
    <source>
        <dbReference type="ARBA" id="ARBA00023136"/>
    </source>
</evidence>
<feature type="transmembrane region" description="Helical" evidence="7">
    <location>
        <begin position="222"/>
        <end position="241"/>
    </location>
</feature>
<keyword evidence="2" id="KW-1003">Cell membrane</keyword>
<organism evidence="8 9">
    <name type="scientific">Streptomyces nitrosporeus</name>
    <dbReference type="NCBI Taxonomy" id="28894"/>
    <lineage>
        <taxon>Bacteria</taxon>
        <taxon>Bacillati</taxon>
        <taxon>Actinomycetota</taxon>
        <taxon>Actinomycetes</taxon>
        <taxon>Kitasatosporales</taxon>
        <taxon>Streptomycetaceae</taxon>
        <taxon>Streptomyces</taxon>
    </lineage>
</organism>
<comment type="subcellular location">
    <subcellularLocation>
        <location evidence="1">Cell membrane</location>
        <topology evidence="1">Multi-pass membrane protein</topology>
    </subcellularLocation>
</comment>
<feature type="transmembrane region" description="Helical" evidence="7">
    <location>
        <begin position="183"/>
        <end position="202"/>
    </location>
</feature>
<gene>
    <name evidence="8" type="ORF">CP967_27980</name>
</gene>
<feature type="region of interest" description="Disordered" evidence="6">
    <location>
        <begin position="1"/>
        <end position="26"/>
    </location>
</feature>
<keyword evidence="4 7" id="KW-1133">Transmembrane helix</keyword>
<keyword evidence="3 7" id="KW-0812">Transmembrane</keyword>
<feature type="transmembrane region" description="Helical" evidence="7">
    <location>
        <begin position="472"/>
        <end position="494"/>
    </location>
</feature>
<dbReference type="EMBL" id="CP023702">
    <property type="protein sequence ID" value="QEU75303.1"/>
    <property type="molecule type" value="Genomic_DNA"/>
</dbReference>
<feature type="transmembrane region" description="Helical" evidence="7">
    <location>
        <begin position="439"/>
        <end position="457"/>
    </location>
</feature>
<proteinExistence type="predicted"/>
<dbReference type="Proteomes" id="UP000326178">
    <property type="component" value="Chromosome"/>
</dbReference>
<keyword evidence="5 7" id="KW-0472">Membrane</keyword>
<keyword evidence="9" id="KW-1185">Reference proteome</keyword>
<evidence type="ECO:0000256" key="3">
    <source>
        <dbReference type="ARBA" id="ARBA00022692"/>
    </source>
</evidence>
<evidence type="ECO:0000313" key="9">
    <source>
        <dbReference type="Proteomes" id="UP000326178"/>
    </source>
</evidence>
<dbReference type="Gene3D" id="1.20.1740.10">
    <property type="entry name" value="Amino acid/polyamine transporter I"/>
    <property type="match status" value="1"/>
</dbReference>
<dbReference type="RefSeq" id="WP_150490615.1">
    <property type="nucleotide sequence ID" value="NZ_BMUV01000009.1"/>
</dbReference>
<dbReference type="PANTHER" id="PTHR42770:SF16">
    <property type="entry name" value="AMINO ACID PERMEASE"/>
    <property type="match status" value="1"/>
</dbReference>
<accession>A0A5J6FGL1</accession>
<evidence type="ECO:0000256" key="6">
    <source>
        <dbReference type="SAM" id="MobiDB-lite"/>
    </source>
</evidence>
<name>A0A5J6FGL1_9ACTN</name>
<dbReference type="GO" id="GO:0022857">
    <property type="term" value="F:transmembrane transporter activity"/>
    <property type="evidence" value="ECO:0007669"/>
    <property type="project" value="InterPro"/>
</dbReference>
<feature type="transmembrane region" description="Helical" evidence="7">
    <location>
        <begin position="45"/>
        <end position="70"/>
    </location>
</feature>
<reference evidence="8 9" key="1">
    <citation type="submission" date="2017-09" db="EMBL/GenBank/DDBJ databases">
        <authorList>
            <person name="Lee N."/>
            <person name="Cho B.-K."/>
        </authorList>
    </citation>
    <scope>NUCLEOTIDE SEQUENCE [LARGE SCALE GENOMIC DNA]</scope>
    <source>
        <strain evidence="8 9">ATCC 12769</strain>
    </source>
</reference>
<feature type="transmembrane region" description="Helical" evidence="7">
    <location>
        <begin position="159"/>
        <end position="176"/>
    </location>
</feature>
<dbReference type="InterPro" id="IPR050367">
    <property type="entry name" value="APC_superfamily"/>
</dbReference>
<feature type="transmembrane region" description="Helical" evidence="7">
    <location>
        <begin position="316"/>
        <end position="341"/>
    </location>
</feature>
<dbReference type="Pfam" id="PF13520">
    <property type="entry name" value="AA_permease_2"/>
    <property type="match status" value="1"/>
</dbReference>
<sequence>MPTGSTRTGAPGTGKTPRDAGTGGISTYKGEERALRADRLGTPGLLLSVLAASAPLMVVAGVMPTVFGVMGIVGQPLLYVILGIVLMLFGVGYAEMSRHVHNAGAFYAYIARGLGPTAGAGASLVALVAYSAMQVGIYGILGFEVSGLFATYLDTELSWWIPALVAVAVVGVLGWLKIDLNARVLGVLLVIECALVVVFDIAAVGKPGPEGLSLQAFDPGTLTGAGLGTALCFCIAAFVGFEQAPVYAEETSRPQVVVSRVMFLAVGYAALFLAVSSWALSVAAGPGSVVSTSLEEGPGMLFGLTEDRLGSTFTDVLHVLFVTGMFAALLSFHNVVARYAFAMGREGLLPAAFGRTSRTSGAPATGSVLQSAVSAVIVLAFALTDDKPAGDPTAPVLHLFTWMGNVGALGVIVLMAAASFAVIAFFVRRGAGRAQAPRLVASGLAGTALLTIAVFTVRDFGVLVGSGPGSVLNWLLPGVIVLALAGGLVYGAVLRSVKPDVHARIGLGNEAFQLEKAAGDTPAPR</sequence>
<evidence type="ECO:0000256" key="2">
    <source>
        <dbReference type="ARBA" id="ARBA00022475"/>
    </source>
</evidence>
<feature type="transmembrane region" description="Helical" evidence="7">
    <location>
        <begin position="261"/>
        <end position="284"/>
    </location>
</feature>
<dbReference type="GO" id="GO:0005886">
    <property type="term" value="C:plasma membrane"/>
    <property type="evidence" value="ECO:0007669"/>
    <property type="project" value="UniProtKB-SubCell"/>
</dbReference>
<evidence type="ECO:0000256" key="7">
    <source>
        <dbReference type="SAM" id="Phobius"/>
    </source>
</evidence>
<evidence type="ECO:0000256" key="4">
    <source>
        <dbReference type="ARBA" id="ARBA00022989"/>
    </source>
</evidence>
<feature type="transmembrane region" description="Helical" evidence="7">
    <location>
        <begin position="106"/>
        <end position="128"/>
    </location>
</feature>
<dbReference type="PIRSF" id="PIRSF006060">
    <property type="entry name" value="AA_transporter"/>
    <property type="match status" value="1"/>
</dbReference>
<feature type="transmembrane region" description="Helical" evidence="7">
    <location>
        <begin position="362"/>
        <end position="382"/>
    </location>
</feature>
<feature type="transmembrane region" description="Helical" evidence="7">
    <location>
        <begin position="77"/>
        <end position="94"/>
    </location>
</feature>
<protein>
    <submittedName>
        <fullName evidence="8">APC family permease</fullName>
    </submittedName>
</protein>
<dbReference type="AlphaFoldDB" id="A0A5J6FGL1"/>
<evidence type="ECO:0000256" key="1">
    <source>
        <dbReference type="ARBA" id="ARBA00004651"/>
    </source>
</evidence>
<dbReference type="KEGG" id="snk:CP967_27980"/>
<dbReference type="PANTHER" id="PTHR42770">
    <property type="entry name" value="AMINO ACID TRANSPORTER-RELATED"/>
    <property type="match status" value="1"/>
</dbReference>
<feature type="transmembrane region" description="Helical" evidence="7">
    <location>
        <begin position="402"/>
        <end position="427"/>
    </location>
</feature>
<dbReference type="OrthoDB" id="137613at2"/>
<evidence type="ECO:0000313" key="8">
    <source>
        <dbReference type="EMBL" id="QEU75303.1"/>
    </source>
</evidence>